<feature type="chain" id="PRO_5046668054" evidence="1">
    <location>
        <begin position="27"/>
        <end position="82"/>
    </location>
</feature>
<dbReference type="EMBL" id="JAWDIO010000002">
    <property type="protein sequence ID" value="MDU0352891.1"/>
    <property type="molecule type" value="Genomic_DNA"/>
</dbReference>
<proteinExistence type="predicted"/>
<dbReference type="RefSeq" id="WP_316024597.1">
    <property type="nucleotide sequence ID" value="NZ_JAWDIO010000002.1"/>
</dbReference>
<gene>
    <name evidence="2" type="ORF">RS130_02210</name>
</gene>
<sequence length="82" mass="9293">MKYLIITCLKLSLIINLSICAFSTMAQSLDITSLTTEIDLSKHIKWTVAQDDIQLSGVQNIKDWQQNLNPASLQENQNLWGE</sequence>
<reference evidence="2 3" key="1">
    <citation type="submission" date="2023-10" db="EMBL/GenBank/DDBJ databases">
        <title>Glaciecola aquimarina strain GGW-M5 nov., isolated from a coastal seawater.</title>
        <authorList>
            <person name="Bayburt H."/>
            <person name="Kim J.M."/>
            <person name="Choi B.J."/>
            <person name="Jeon C.O."/>
        </authorList>
    </citation>
    <scope>NUCLEOTIDE SEQUENCE [LARGE SCALE GENOMIC DNA]</scope>
    <source>
        <strain evidence="2 3">KCTC 32108</strain>
    </source>
</reference>
<accession>A0ABU3SSA2</accession>
<keyword evidence="3" id="KW-1185">Reference proteome</keyword>
<evidence type="ECO:0000313" key="3">
    <source>
        <dbReference type="Proteomes" id="UP001247805"/>
    </source>
</evidence>
<keyword evidence="1" id="KW-0732">Signal</keyword>
<name>A0ABU3SSA2_9ALTE</name>
<evidence type="ECO:0000313" key="2">
    <source>
        <dbReference type="EMBL" id="MDU0352891.1"/>
    </source>
</evidence>
<dbReference type="Proteomes" id="UP001247805">
    <property type="component" value="Unassembled WGS sequence"/>
</dbReference>
<protein>
    <submittedName>
        <fullName evidence="2">Uncharacterized protein</fullName>
    </submittedName>
</protein>
<comment type="caution">
    <text evidence="2">The sequence shown here is derived from an EMBL/GenBank/DDBJ whole genome shotgun (WGS) entry which is preliminary data.</text>
</comment>
<evidence type="ECO:0000256" key="1">
    <source>
        <dbReference type="SAM" id="SignalP"/>
    </source>
</evidence>
<feature type="signal peptide" evidence="1">
    <location>
        <begin position="1"/>
        <end position="26"/>
    </location>
</feature>
<organism evidence="2 3">
    <name type="scientific">Paraglaciecola aquimarina</name>
    <dbReference type="NCBI Taxonomy" id="1235557"/>
    <lineage>
        <taxon>Bacteria</taxon>
        <taxon>Pseudomonadati</taxon>
        <taxon>Pseudomonadota</taxon>
        <taxon>Gammaproteobacteria</taxon>
        <taxon>Alteromonadales</taxon>
        <taxon>Alteromonadaceae</taxon>
        <taxon>Paraglaciecola</taxon>
    </lineage>
</organism>